<proteinExistence type="predicted"/>
<dbReference type="AlphaFoldDB" id="A0A8K0KES7"/>
<dbReference type="Proteomes" id="UP000792457">
    <property type="component" value="Unassembled WGS sequence"/>
</dbReference>
<evidence type="ECO:0000259" key="1">
    <source>
        <dbReference type="Pfam" id="PF13843"/>
    </source>
</evidence>
<feature type="domain" description="PiggyBac transposable element-derived protein" evidence="1">
    <location>
        <begin position="1"/>
        <end position="135"/>
    </location>
</feature>
<dbReference type="Pfam" id="PF13843">
    <property type="entry name" value="DDE_Tnp_1_7"/>
    <property type="match status" value="1"/>
</dbReference>
<dbReference type="OrthoDB" id="6772179at2759"/>
<accession>A0A8K0KES7</accession>
<evidence type="ECO:0000313" key="2">
    <source>
        <dbReference type="EMBL" id="KAG8231013.1"/>
    </source>
</evidence>
<protein>
    <recommendedName>
        <fullName evidence="1">PiggyBac transposable element-derived protein domain-containing protein</fullName>
    </recommendedName>
</protein>
<dbReference type="InterPro" id="IPR029526">
    <property type="entry name" value="PGBD"/>
</dbReference>
<reference evidence="2" key="2">
    <citation type="submission" date="2017-10" db="EMBL/GenBank/DDBJ databases">
        <title>Ladona fulva Genome sequencing and assembly.</title>
        <authorList>
            <person name="Murali S."/>
            <person name="Richards S."/>
            <person name="Bandaranaike D."/>
            <person name="Bellair M."/>
            <person name="Blankenburg K."/>
            <person name="Chao H."/>
            <person name="Dinh H."/>
            <person name="Doddapaneni H."/>
            <person name="Dugan-Rocha S."/>
            <person name="Elkadiri S."/>
            <person name="Gnanaolivu R."/>
            <person name="Hernandez B."/>
            <person name="Skinner E."/>
            <person name="Javaid M."/>
            <person name="Lee S."/>
            <person name="Li M."/>
            <person name="Ming W."/>
            <person name="Munidasa M."/>
            <person name="Muniz J."/>
            <person name="Nguyen L."/>
            <person name="Hughes D."/>
            <person name="Osuji N."/>
            <person name="Pu L.-L."/>
            <person name="Puazo M."/>
            <person name="Qu C."/>
            <person name="Quiroz J."/>
            <person name="Raj R."/>
            <person name="Weissenberger G."/>
            <person name="Xin Y."/>
            <person name="Zou X."/>
            <person name="Han Y."/>
            <person name="Worley K."/>
            <person name="Muzny D."/>
            <person name="Gibbs R."/>
        </authorList>
    </citation>
    <scope>NUCLEOTIDE SEQUENCE</scope>
    <source>
        <strain evidence="2">Sampled in the wild</strain>
    </source>
</reference>
<dbReference type="PANTHER" id="PTHR46599:SF3">
    <property type="entry name" value="PIGGYBAC TRANSPOSABLE ELEMENT-DERIVED PROTEIN 4"/>
    <property type="match status" value="1"/>
</dbReference>
<evidence type="ECO:0000313" key="3">
    <source>
        <dbReference type="Proteomes" id="UP000792457"/>
    </source>
</evidence>
<reference evidence="2" key="1">
    <citation type="submission" date="2013-04" db="EMBL/GenBank/DDBJ databases">
        <authorList>
            <person name="Qu J."/>
            <person name="Murali S.C."/>
            <person name="Bandaranaike D."/>
            <person name="Bellair M."/>
            <person name="Blankenburg K."/>
            <person name="Chao H."/>
            <person name="Dinh H."/>
            <person name="Doddapaneni H."/>
            <person name="Downs B."/>
            <person name="Dugan-Rocha S."/>
            <person name="Elkadiri S."/>
            <person name="Gnanaolivu R.D."/>
            <person name="Hernandez B."/>
            <person name="Javaid M."/>
            <person name="Jayaseelan J.C."/>
            <person name="Lee S."/>
            <person name="Li M."/>
            <person name="Ming W."/>
            <person name="Munidasa M."/>
            <person name="Muniz J."/>
            <person name="Nguyen L."/>
            <person name="Ongeri F."/>
            <person name="Osuji N."/>
            <person name="Pu L.-L."/>
            <person name="Puazo M."/>
            <person name="Qu C."/>
            <person name="Quiroz J."/>
            <person name="Raj R."/>
            <person name="Weissenberger G."/>
            <person name="Xin Y."/>
            <person name="Zou X."/>
            <person name="Han Y."/>
            <person name="Richards S."/>
            <person name="Worley K."/>
            <person name="Muzny D."/>
            <person name="Gibbs R."/>
        </authorList>
    </citation>
    <scope>NUCLEOTIDE SEQUENCE</scope>
    <source>
        <strain evidence="2">Sampled in the wild</strain>
    </source>
</reference>
<dbReference type="EMBL" id="KZ308522">
    <property type="protein sequence ID" value="KAG8231013.1"/>
    <property type="molecule type" value="Genomic_DNA"/>
</dbReference>
<dbReference type="PANTHER" id="PTHR46599">
    <property type="entry name" value="PIGGYBAC TRANSPOSABLE ELEMENT-DERIVED PROTEIN 4"/>
    <property type="match status" value="1"/>
</dbReference>
<sequence>MSRNRFDLILSVLRFVDHSSVDLNDKLFKIRPVIDELIEKFNSYLSPGHNLSLDEAYVIGKRHKFGIKLYELCTSEGYVLNVLVYTGKGMIIEPTAVRHSDAVVHKLLNNYINKGHAVYVDRFYNSVGLAEKLIKD</sequence>
<gene>
    <name evidence="2" type="ORF">J437_LFUL010935</name>
</gene>
<comment type="caution">
    <text evidence="2">The sequence shown here is derived from an EMBL/GenBank/DDBJ whole genome shotgun (WGS) entry which is preliminary data.</text>
</comment>
<name>A0A8K0KES7_LADFU</name>
<organism evidence="2 3">
    <name type="scientific">Ladona fulva</name>
    <name type="common">Scarce chaser dragonfly</name>
    <name type="synonym">Libellula fulva</name>
    <dbReference type="NCBI Taxonomy" id="123851"/>
    <lineage>
        <taxon>Eukaryota</taxon>
        <taxon>Metazoa</taxon>
        <taxon>Ecdysozoa</taxon>
        <taxon>Arthropoda</taxon>
        <taxon>Hexapoda</taxon>
        <taxon>Insecta</taxon>
        <taxon>Pterygota</taxon>
        <taxon>Palaeoptera</taxon>
        <taxon>Odonata</taxon>
        <taxon>Epiprocta</taxon>
        <taxon>Anisoptera</taxon>
        <taxon>Libelluloidea</taxon>
        <taxon>Libellulidae</taxon>
        <taxon>Ladona</taxon>
    </lineage>
</organism>
<keyword evidence="3" id="KW-1185">Reference proteome</keyword>